<feature type="transmembrane region" description="Helical" evidence="1">
    <location>
        <begin position="49"/>
        <end position="71"/>
    </location>
</feature>
<comment type="caution">
    <text evidence="2">The sequence shown here is derived from an EMBL/GenBank/DDBJ whole genome shotgun (WGS) entry which is preliminary data.</text>
</comment>
<name>A0A6L6IPI0_9ENTR</name>
<keyword evidence="1" id="KW-0472">Membrane</keyword>
<dbReference type="InterPro" id="IPR032126">
    <property type="entry name" value="LydA_holin"/>
</dbReference>
<keyword evidence="1" id="KW-1133">Transmembrane helix</keyword>
<accession>A0A6L6IPI0</accession>
<keyword evidence="1" id="KW-0812">Transmembrane</keyword>
<feature type="transmembrane region" description="Helical" evidence="1">
    <location>
        <begin position="20"/>
        <end position="37"/>
    </location>
</feature>
<evidence type="ECO:0000313" key="2">
    <source>
        <dbReference type="EMBL" id="MTH48115.1"/>
    </source>
</evidence>
<keyword evidence="3" id="KW-1185">Reference proteome</keyword>
<protein>
    <submittedName>
        <fullName evidence="2">Holin</fullName>
    </submittedName>
</protein>
<gene>
    <name evidence="2" type="ORF">GJV78_18015</name>
</gene>
<feature type="transmembrane region" description="Helical" evidence="1">
    <location>
        <begin position="77"/>
        <end position="99"/>
    </location>
</feature>
<dbReference type="AlphaFoldDB" id="A0A6L6IPI0"/>
<sequence length="110" mass="12400">MTIDPDSLTEMIRTSPETVSWIMVGVFSVWGGLVRYLMDSKGRKKKHQWMEAISQIIISGFTGFLGGLYSFEYGNSPLMALILAGICSTLGSTLLHWIWRRMLPDAENKL</sequence>
<reference evidence="2 3" key="1">
    <citation type="submission" date="2019-11" db="EMBL/GenBank/DDBJ databases">
        <title>Escherichia alba sp. nov. isolated from the gut of plastic-eating superworms Zophobas atratus.</title>
        <authorList>
            <person name="Yang Y."/>
        </authorList>
    </citation>
    <scope>NUCLEOTIDE SEQUENCE [LARGE SCALE GENOMIC DNA]</scope>
    <source>
        <strain evidence="3">BIT-B35</strain>
    </source>
</reference>
<evidence type="ECO:0000256" key="1">
    <source>
        <dbReference type="SAM" id="Phobius"/>
    </source>
</evidence>
<dbReference type="Pfam" id="PF16083">
    <property type="entry name" value="Phage_holin_3_3"/>
    <property type="match status" value="1"/>
</dbReference>
<organism evidence="2 3">
    <name type="scientific">Intestinirhabdus alba</name>
    <dbReference type="NCBI Taxonomy" id="2899544"/>
    <lineage>
        <taxon>Bacteria</taxon>
        <taxon>Pseudomonadati</taxon>
        <taxon>Pseudomonadota</taxon>
        <taxon>Gammaproteobacteria</taxon>
        <taxon>Enterobacterales</taxon>
        <taxon>Enterobacteriaceae</taxon>
        <taxon>Intestinirhabdus</taxon>
    </lineage>
</organism>
<dbReference type="Proteomes" id="UP000477739">
    <property type="component" value="Unassembled WGS sequence"/>
</dbReference>
<proteinExistence type="predicted"/>
<dbReference type="OrthoDB" id="6555944at2"/>
<dbReference type="RefSeq" id="WP_155109616.1">
    <property type="nucleotide sequence ID" value="NZ_WMJZ01000029.1"/>
</dbReference>
<evidence type="ECO:0000313" key="3">
    <source>
        <dbReference type="Proteomes" id="UP000477739"/>
    </source>
</evidence>
<dbReference type="EMBL" id="WMJZ01000029">
    <property type="protein sequence ID" value="MTH48115.1"/>
    <property type="molecule type" value="Genomic_DNA"/>
</dbReference>